<dbReference type="GO" id="GO:0007169">
    <property type="term" value="P:cell surface receptor protein tyrosine kinase signaling pathway"/>
    <property type="evidence" value="ECO:0007669"/>
    <property type="project" value="UniProtKB-ARBA"/>
</dbReference>
<keyword evidence="4" id="KW-0732">Signal</keyword>
<organism evidence="10 11">
    <name type="scientific">Muraenolepis orangiensis</name>
    <name type="common">Patagonian moray cod</name>
    <dbReference type="NCBI Taxonomy" id="630683"/>
    <lineage>
        <taxon>Eukaryota</taxon>
        <taxon>Metazoa</taxon>
        <taxon>Chordata</taxon>
        <taxon>Craniata</taxon>
        <taxon>Vertebrata</taxon>
        <taxon>Euteleostomi</taxon>
        <taxon>Actinopterygii</taxon>
        <taxon>Neopterygii</taxon>
        <taxon>Teleostei</taxon>
        <taxon>Neoteleostei</taxon>
        <taxon>Acanthomorphata</taxon>
        <taxon>Zeiogadaria</taxon>
        <taxon>Gadariae</taxon>
        <taxon>Gadiformes</taxon>
        <taxon>Muraenolepidoidei</taxon>
        <taxon>Muraenolepididae</taxon>
        <taxon>Muraenolepis</taxon>
    </lineage>
</organism>
<comment type="caution">
    <text evidence="10">The sequence shown here is derived from an EMBL/GenBank/DDBJ whole genome shotgun (WGS) entry which is preliminary data.</text>
</comment>
<keyword evidence="5" id="KW-0472">Membrane</keyword>
<gene>
    <name evidence="10" type="ORF">NHX12_028183</name>
</gene>
<evidence type="ECO:0000256" key="6">
    <source>
        <dbReference type="ARBA" id="ARBA00023170"/>
    </source>
</evidence>
<dbReference type="InterPro" id="IPR037193">
    <property type="entry name" value="GDNF_alpha"/>
</dbReference>
<dbReference type="Gene3D" id="1.10.220.110">
    <property type="entry name" value="GDNF binding domain"/>
    <property type="match status" value="1"/>
</dbReference>
<evidence type="ECO:0000256" key="3">
    <source>
        <dbReference type="ARBA" id="ARBA00022475"/>
    </source>
</evidence>
<dbReference type="GO" id="GO:0009897">
    <property type="term" value="C:external side of plasma membrane"/>
    <property type="evidence" value="ECO:0007669"/>
    <property type="project" value="TreeGrafter"/>
</dbReference>
<feature type="region of interest" description="Disordered" evidence="8">
    <location>
        <begin position="64"/>
        <end position="135"/>
    </location>
</feature>
<comment type="subcellular location">
    <subcellularLocation>
        <location evidence="1">Cell membrane</location>
    </subcellularLocation>
</comment>
<dbReference type="GO" id="GO:0007399">
    <property type="term" value="P:nervous system development"/>
    <property type="evidence" value="ECO:0007669"/>
    <property type="project" value="TreeGrafter"/>
</dbReference>
<dbReference type="OrthoDB" id="9435188at2759"/>
<dbReference type="Pfam" id="PF02351">
    <property type="entry name" value="GDNF"/>
    <property type="match status" value="1"/>
</dbReference>
<dbReference type="InterPro" id="IPR016017">
    <property type="entry name" value="GDNF/GAS1"/>
</dbReference>
<keyword evidence="3" id="KW-1003">Cell membrane</keyword>
<keyword evidence="11" id="KW-1185">Reference proteome</keyword>
<dbReference type="AlphaFoldDB" id="A0A9Q0EFE6"/>
<dbReference type="PANTHER" id="PTHR10269:SF4">
    <property type="entry name" value="GDNF FAMILY RECEPTOR ALPHA-2"/>
    <property type="match status" value="1"/>
</dbReference>
<evidence type="ECO:0000259" key="9">
    <source>
        <dbReference type="Pfam" id="PF02351"/>
    </source>
</evidence>
<dbReference type="SUPFAM" id="SSF110035">
    <property type="entry name" value="GDNF receptor-like"/>
    <property type="match status" value="1"/>
</dbReference>
<dbReference type="InterPro" id="IPR003438">
    <property type="entry name" value="GDNF_rcpt"/>
</dbReference>
<comment type="similarity">
    <text evidence="2">Belongs to the GDNFR family.</text>
</comment>
<feature type="domain" description="GDNF/GAS1" evidence="9">
    <location>
        <begin position="8"/>
        <end position="51"/>
    </location>
</feature>
<evidence type="ECO:0000313" key="10">
    <source>
        <dbReference type="EMBL" id="KAJ3603437.1"/>
    </source>
</evidence>
<keyword evidence="7" id="KW-0325">Glycoprotein</keyword>
<evidence type="ECO:0000256" key="5">
    <source>
        <dbReference type="ARBA" id="ARBA00023136"/>
    </source>
</evidence>
<evidence type="ECO:0000256" key="4">
    <source>
        <dbReference type="ARBA" id="ARBA00022729"/>
    </source>
</evidence>
<name>A0A9Q0EFE6_9TELE</name>
<reference evidence="10" key="1">
    <citation type="submission" date="2022-07" db="EMBL/GenBank/DDBJ databases">
        <title>Chromosome-level genome of Muraenolepis orangiensis.</title>
        <authorList>
            <person name="Kim J."/>
        </authorList>
    </citation>
    <scope>NUCLEOTIDE SEQUENCE</scope>
    <source>
        <strain evidence="10">KU_S4_2022</strain>
        <tissue evidence="10">Muscle</tissue>
    </source>
</reference>
<evidence type="ECO:0000256" key="7">
    <source>
        <dbReference type="ARBA" id="ARBA00023180"/>
    </source>
</evidence>
<dbReference type="GO" id="GO:0038023">
    <property type="term" value="F:signaling receptor activity"/>
    <property type="evidence" value="ECO:0007669"/>
    <property type="project" value="InterPro"/>
</dbReference>
<sequence length="158" mass="16749">MRSFTGTDMTPNYVDSSYSNWTVSPWCSCKSSGNQEEECGNFLRDFTDNTCLRNAIQAFGYVADGGQDKEGSVPGPSATVKPGPDGSTSTSESLYIPNDVQPGDEAQGKSLLEPVSGYGGMSRPQDQPGNGSARLGASSHWALLRSLALALVLIQYAL</sequence>
<evidence type="ECO:0000256" key="8">
    <source>
        <dbReference type="SAM" id="MobiDB-lite"/>
    </source>
</evidence>
<evidence type="ECO:0000256" key="2">
    <source>
        <dbReference type="ARBA" id="ARBA00005961"/>
    </source>
</evidence>
<proteinExistence type="inferred from homology"/>
<protein>
    <recommendedName>
        <fullName evidence="9">GDNF/GAS1 domain-containing protein</fullName>
    </recommendedName>
</protein>
<dbReference type="PANTHER" id="PTHR10269">
    <property type="entry name" value="GDNF RECEPTOR ALPHA"/>
    <property type="match status" value="1"/>
</dbReference>
<accession>A0A9Q0EFE6</accession>
<evidence type="ECO:0000256" key="1">
    <source>
        <dbReference type="ARBA" id="ARBA00004236"/>
    </source>
</evidence>
<dbReference type="GO" id="GO:0043235">
    <property type="term" value="C:receptor complex"/>
    <property type="evidence" value="ECO:0007669"/>
    <property type="project" value="TreeGrafter"/>
</dbReference>
<dbReference type="Proteomes" id="UP001148018">
    <property type="component" value="Unassembled WGS sequence"/>
</dbReference>
<keyword evidence="6" id="KW-0675">Receptor</keyword>
<dbReference type="EMBL" id="JANIIK010000044">
    <property type="protein sequence ID" value="KAJ3603437.1"/>
    <property type="molecule type" value="Genomic_DNA"/>
</dbReference>
<evidence type="ECO:0000313" key="11">
    <source>
        <dbReference type="Proteomes" id="UP001148018"/>
    </source>
</evidence>